<protein>
    <submittedName>
        <fullName evidence="1">Uncharacterized protein</fullName>
    </submittedName>
</protein>
<name>A0A176VPQ3_MARPO</name>
<reference evidence="1" key="1">
    <citation type="submission" date="2016-03" db="EMBL/GenBank/DDBJ databases">
        <title>Mechanisms controlling the formation of the plant cell surface in tip-growing cells are functionally conserved among land plants.</title>
        <authorList>
            <person name="Honkanen S."/>
            <person name="Jones V.A."/>
            <person name="Morieri G."/>
            <person name="Champion C."/>
            <person name="Hetherington A.J."/>
            <person name="Kelly S."/>
            <person name="Saint-Marcoux D."/>
            <person name="Proust H."/>
            <person name="Prescott H."/>
            <person name="Dolan L."/>
        </authorList>
    </citation>
    <scope>NUCLEOTIDE SEQUENCE [LARGE SCALE GENOMIC DNA]</scope>
    <source>
        <tissue evidence="1">Whole gametophyte</tissue>
    </source>
</reference>
<evidence type="ECO:0000313" key="1">
    <source>
        <dbReference type="EMBL" id="OAE22890.1"/>
    </source>
</evidence>
<gene>
    <name evidence="1" type="ORF">AXG93_3544s1020</name>
</gene>
<keyword evidence="2" id="KW-1185">Reference proteome</keyword>
<dbReference type="AlphaFoldDB" id="A0A176VPQ3"/>
<proteinExistence type="predicted"/>
<dbReference type="Proteomes" id="UP000077202">
    <property type="component" value="Unassembled WGS sequence"/>
</dbReference>
<evidence type="ECO:0000313" key="2">
    <source>
        <dbReference type="Proteomes" id="UP000077202"/>
    </source>
</evidence>
<comment type="caution">
    <text evidence="1">The sequence shown here is derived from an EMBL/GenBank/DDBJ whole genome shotgun (WGS) entry which is preliminary data.</text>
</comment>
<organism evidence="1 2">
    <name type="scientific">Marchantia polymorpha subsp. ruderalis</name>
    <dbReference type="NCBI Taxonomy" id="1480154"/>
    <lineage>
        <taxon>Eukaryota</taxon>
        <taxon>Viridiplantae</taxon>
        <taxon>Streptophyta</taxon>
        <taxon>Embryophyta</taxon>
        <taxon>Marchantiophyta</taxon>
        <taxon>Marchantiopsida</taxon>
        <taxon>Marchantiidae</taxon>
        <taxon>Marchantiales</taxon>
        <taxon>Marchantiaceae</taxon>
        <taxon>Marchantia</taxon>
    </lineage>
</organism>
<sequence>MPAELAVDLACESDRETLPDPTGRDGVLLRVSFGVGSERHLPPLHPQCCVASRSTSSLTWQQLYSVVCAVQCCKVPGPAVAPPPPPAQASLLLSCR</sequence>
<accession>A0A176VPQ3</accession>
<dbReference type="EMBL" id="LVLJ01003018">
    <property type="protein sequence ID" value="OAE22890.1"/>
    <property type="molecule type" value="Genomic_DNA"/>
</dbReference>